<sequence length="272" mass="31413">MSNHLPVPAEIWQTILRYAISVPVFLDPYQGETHSFRMRGVSVAEWSNEAAYWRTERVLNTLQDVCHLWRHYLQQYEHRFVRIADVAHGIVPLVHLGTAARVSTGRHEYLTCRECCSKDYLPGNEFGQNTPFELLCWAILRRIESFQATILDLQMYCSYRSELPLHAFHNLVTFQAMESRYRTSYPPDVINSLPNLRYWYANGHVDGDSDQPVLSTTLRAIRLRFPSSELAIPTSWNLPALRHLDINLNDVSGTRRLLDSLPSLLNTIGTKL</sequence>
<proteinExistence type="predicted"/>
<feature type="non-terminal residue" evidence="1">
    <location>
        <position position="272"/>
    </location>
</feature>
<dbReference type="EMBL" id="CAJVPT010024900">
    <property type="protein sequence ID" value="CAG8672577.1"/>
    <property type="molecule type" value="Genomic_DNA"/>
</dbReference>
<evidence type="ECO:0000313" key="2">
    <source>
        <dbReference type="Proteomes" id="UP000789525"/>
    </source>
</evidence>
<dbReference type="Proteomes" id="UP000789525">
    <property type="component" value="Unassembled WGS sequence"/>
</dbReference>
<protein>
    <submittedName>
        <fullName evidence="1">4282_t:CDS:1</fullName>
    </submittedName>
</protein>
<name>A0ACA9NUJ2_9GLOM</name>
<comment type="caution">
    <text evidence="1">The sequence shown here is derived from an EMBL/GenBank/DDBJ whole genome shotgun (WGS) entry which is preliminary data.</text>
</comment>
<accession>A0ACA9NUJ2</accession>
<evidence type="ECO:0000313" key="1">
    <source>
        <dbReference type="EMBL" id="CAG8672577.1"/>
    </source>
</evidence>
<organism evidence="1 2">
    <name type="scientific">Acaulospora colombiana</name>
    <dbReference type="NCBI Taxonomy" id="27376"/>
    <lineage>
        <taxon>Eukaryota</taxon>
        <taxon>Fungi</taxon>
        <taxon>Fungi incertae sedis</taxon>
        <taxon>Mucoromycota</taxon>
        <taxon>Glomeromycotina</taxon>
        <taxon>Glomeromycetes</taxon>
        <taxon>Diversisporales</taxon>
        <taxon>Acaulosporaceae</taxon>
        <taxon>Acaulospora</taxon>
    </lineage>
</organism>
<gene>
    <name evidence="1" type="ORF">ACOLOM_LOCUS9013</name>
</gene>
<keyword evidence="2" id="KW-1185">Reference proteome</keyword>
<reference evidence="1" key="1">
    <citation type="submission" date="2021-06" db="EMBL/GenBank/DDBJ databases">
        <authorList>
            <person name="Kallberg Y."/>
            <person name="Tangrot J."/>
            <person name="Rosling A."/>
        </authorList>
    </citation>
    <scope>NUCLEOTIDE SEQUENCE</scope>
    <source>
        <strain evidence="1">CL356</strain>
    </source>
</reference>